<name>A0A378QJF1_MORLA</name>
<reference evidence="2 3" key="1">
    <citation type="submission" date="2018-06" db="EMBL/GenBank/DDBJ databases">
        <authorList>
            <consortium name="Pathogen Informatics"/>
            <person name="Doyle S."/>
        </authorList>
    </citation>
    <scope>NUCLEOTIDE SEQUENCE [LARGE SCALE GENOMIC DNA]</scope>
    <source>
        <strain evidence="2 3">NCTC7911</strain>
    </source>
</reference>
<feature type="domain" description="Helicase ATP-binding" evidence="1">
    <location>
        <begin position="21"/>
        <end position="220"/>
    </location>
</feature>
<dbReference type="Gene3D" id="3.40.50.300">
    <property type="entry name" value="P-loop containing nucleotide triphosphate hydrolases"/>
    <property type="match status" value="2"/>
</dbReference>
<dbReference type="GeneID" id="302270764"/>
<organism evidence="2 3">
    <name type="scientific">Moraxella lacunata</name>
    <dbReference type="NCBI Taxonomy" id="477"/>
    <lineage>
        <taxon>Bacteria</taxon>
        <taxon>Pseudomonadati</taxon>
        <taxon>Pseudomonadota</taxon>
        <taxon>Gammaproteobacteria</taxon>
        <taxon>Moraxellales</taxon>
        <taxon>Moraxellaceae</taxon>
        <taxon>Moraxella</taxon>
    </lineage>
</organism>
<protein>
    <recommendedName>
        <fullName evidence="1">Helicase ATP-binding domain-containing protein</fullName>
    </recommendedName>
</protein>
<dbReference type="Pfam" id="PF04851">
    <property type="entry name" value="ResIII"/>
    <property type="match status" value="1"/>
</dbReference>
<keyword evidence="3" id="KW-1185">Reference proteome</keyword>
<accession>A0A378QJF1</accession>
<gene>
    <name evidence="2" type="ORF">NCTC7911_02232</name>
</gene>
<dbReference type="GO" id="GO:0005524">
    <property type="term" value="F:ATP binding"/>
    <property type="evidence" value="ECO:0007669"/>
    <property type="project" value="InterPro"/>
</dbReference>
<dbReference type="RefSeq" id="WP_220271650.1">
    <property type="nucleotide sequence ID" value="NZ_UGQC01000001.1"/>
</dbReference>
<dbReference type="InterPro" id="IPR014001">
    <property type="entry name" value="Helicase_ATP-bd"/>
</dbReference>
<dbReference type="SUPFAM" id="SSF52540">
    <property type="entry name" value="P-loop containing nucleoside triphosphate hydrolases"/>
    <property type="match status" value="1"/>
</dbReference>
<sequence length="726" mass="81578">MTEISLLTKTYAQTGDSQAENHMGMRQMQSRAFAKRNCQYLLIKSPPASGKSRAMMYIALDKLRNQGINKVVIIVPEMSIGRSFASTDLTSSGFFADWQVAHRYNLCLNTLSSDTAKTQIFAEFMADDNPAQVLVCTHHSFRFGYDKLDNPKLFDKVLLGIDEFHHVSASDNSRLGAILDEIMSVSDAHVVAMTGSYFRGDAIPILTPEDEERFEKVTYSYYEQLNGYTHLKSLSLDYKFYGQSFFDALSDCFDTTKKTIVHIPNVNSQSAETDKYNTVGKIMDIIGEPIAQDLDTGVWLVATADGRTLKLADLVTDDEHRPKTQQYLAQISHRDDMDIIIALGMAKEGFDWVYCEHVLTIGYRGSMTEVVQIIGRATRDCVGKTHAKFTNVIAKPDANQDDVVSGVNDMLKAISLSLLMEQVLAPNVNFRRRSTLAENEKLPTGTIVIDDGKDGSRLSKRAEKILQQDMPDLIATIAQDTRVSAQYLSSDEGRNVVDSEIINDTIIPQIIRTRYPDLDDKETDQVMQGLLAQVYINSHGGMIDGDDISPDAVIENEELYIFQDGRYINTEHLSPEQRAVITEHVRHRDLPDDAKIFDPHTQTTTKKSVHGFVKIGEKFINVDKIPVDLIHAVNPFAKAYEVLSKNIDSDTLKTINNVVKATKSNISEAEAVQSWTLIERFFKTHGREPDPNSTDPREARMGLVLAWVRNKKAERLRQQQNTKDNA</sequence>
<dbReference type="CDD" id="cd18785">
    <property type="entry name" value="SF2_C"/>
    <property type="match status" value="1"/>
</dbReference>
<dbReference type="GO" id="GO:0016787">
    <property type="term" value="F:hydrolase activity"/>
    <property type="evidence" value="ECO:0007669"/>
    <property type="project" value="InterPro"/>
</dbReference>
<proteinExistence type="predicted"/>
<evidence type="ECO:0000313" key="3">
    <source>
        <dbReference type="Proteomes" id="UP000254107"/>
    </source>
</evidence>
<dbReference type="EMBL" id="UGQC01000001">
    <property type="protein sequence ID" value="STZ00821.1"/>
    <property type="molecule type" value="Genomic_DNA"/>
</dbReference>
<evidence type="ECO:0000259" key="1">
    <source>
        <dbReference type="SMART" id="SM00487"/>
    </source>
</evidence>
<dbReference type="InterPro" id="IPR006935">
    <property type="entry name" value="Helicase/UvrB_N"/>
</dbReference>
<dbReference type="AlphaFoldDB" id="A0A378QJF1"/>
<dbReference type="Proteomes" id="UP000254107">
    <property type="component" value="Unassembled WGS sequence"/>
</dbReference>
<evidence type="ECO:0000313" key="2">
    <source>
        <dbReference type="EMBL" id="STZ00821.1"/>
    </source>
</evidence>
<dbReference type="GO" id="GO:0003677">
    <property type="term" value="F:DNA binding"/>
    <property type="evidence" value="ECO:0007669"/>
    <property type="project" value="InterPro"/>
</dbReference>
<dbReference type="SMART" id="SM00487">
    <property type="entry name" value="DEXDc"/>
    <property type="match status" value="1"/>
</dbReference>
<dbReference type="InterPro" id="IPR027417">
    <property type="entry name" value="P-loop_NTPase"/>
</dbReference>